<evidence type="ECO:0000313" key="3">
    <source>
        <dbReference type="Proteomes" id="UP000554342"/>
    </source>
</evidence>
<dbReference type="EMBL" id="JACIJI010000002">
    <property type="protein sequence ID" value="MBB5718850.1"/>
    <property type="molecule type" value="Genomic_DNA"/>
</dbReference>
<dbReference type="RefSeq" id="WP_221227432.1">
    <property type="nucleotide sequence ID" value="NZ_JACIJI010000002.1"/>
</dbReference>
<keyword evidence="3" id="KW-1185">Reference proteome</keyword>
<dbReference type="SUPFAM" id="SSF48452">
    <property type="entry name" value="TPR-like"/>
    <property type="match status" value="1"/>
</dbReference>
<dbReference type="Proteomes" id="UP000554342">
    <property type="component" value="Unassembled WGS sequence"/>
</dbReference>
<dbReference type="InterPro" id="IPR011990">
    <property type="entry name" value="TPR-like_helical_dom_sf"/>
</dbReference>
<feature type="signal peptide" evidence="1">
    <location>
        <begin position="1"/>
        <end position="28"/>
    </location>
</feature>
<accession>A0A840YZA5</accession>
<keyword evidence="1" id="KW-0732">Signal</keyword>
<organism evidence="2 3">
    <name type="scientific">Stakelama sediminis</name>
    <dbReference type="NCBI Taxonomy" id="463200"/>
    <lineage>
        <taxon>Bacteria</taxon>
        <taxon>Pseudomonadati</taxon>
        <taxon>Pseudomonadota</taxon>
        <taxon>Alphaproteobacteria</taxon>
        <taxon>Sphingomonadales</taxon>
        <taxon>Sphingomonadaceae</taxon>
        <taxon>Stakelama</taxon>
    </lineage>
</organism>
<protein>
    <submittedName>
        <fullName evidence="2">Flp pilus assembly protein TadD</fullName>
    </submittedName>
</protein>
<dbReference type="AlphaFoldDB" id="A0A840YZA5"/>
<comment type="caution">
    <text evidence="2">The sequence shown here is derived from an EMBL/GenBank/DDBJ whole genome shotgun (WGS) entry which is preliminary data.</text>
</comment>
<evidence type="ECO:0000256" key="1">
    <source>
        <dbReference type="SAM" id="SignalP"/>
    </source>
</evidence>
<name>A0A840YZA5_9SPHN</name>
<reference evidence="2 3" key="1">
    <citation type="submission" date="2020-08" db="EMBL/GenBank/DDBJ databases">
        <title>Genomic Encyclopedia of Type Strains, Phase IV (KMG-IV): sequencing the most valuable type-strain genomes for metagenomic binning, comparative biology and taxonomic classification.</title>
        <authorList>
            <person name="Goeker M."/>
        </authorList>
    </citation>
    <scope>NUCLEOTIDE SEQUENCE [LARGE SCALE GENOMIC DNA]</scope>
    <source>
        <strain evidence="2 3">DSM 27203</strain>
    </source>
</reference>
<sequence length="127" mass="13660">MPFHRICSVVTIAAGAASMTLISVPASAQDAGRYANAALTKGDYTTAERQLLADYAAMPDRQEVLLNLATLYAYTGRAEQARILYEKVLSRPDVLMNLANGRSAHSYDLARAGIAKLPLHTSAASYQ</sequence>
<proteinExistence type="predicted"/>
<evidence type="ECO:0000313" key="2">
    <source>
        <dbReference type="EMBL" id="MBB5718850.1"/>
    </source>
</evidence>
<gene>
    <name evidence="2" type="ORF">FHR23_001773</name>
</gene>
<feature type="chain" id="PRO_5032935594" evidence="1">
    <location>
        <begin position="29"/>
        <end position="127"/>
    </location>
</feature>
<dbReference type="Gene3D" id="1.25.40.10">
    <property type="entry name" value="Tetratricopeptide repeat domain"/>
    <property type="match status" value="1"/>
</dbReference>